<reference evidence="1" key="1">
    <citation type="submission" date="2018-02" db="EMBL/GenBank/DDBJ databases">
        <title>Rhizophora mucronata_Transcriptome.</title>
        <authorList>
            <person name="Meera S.P."/>
            <person name="Sreeshan A."/>
            <person name="Augustine A."/>
        </authorList>
    </citation>
    <scope>NUCLEOTIDE SEQUENCE</scope>
    <source>
        <tissue evidence="1">Leaf</tissue>
    </source>
</reference>
<dbReference type="AlphaFoldDB" id="A0A2P2IUU3"/>
<proteinExistence type="predicted"/>
<sequence length="31" mass="3418">MSIQSIVQEFMMLDNDQISTSNGPTKTTRGS</sequence>
<evidence type="ECO:0000313" key="1">
    <source>
        <dbReference type="EMBL" id="MBW84947.1"/>
    </source>
</evidence>
<protein>
    <submittedName>
        <fullName evidence="1">Uncharacterized protein</fullName>
    </submittedName>
</protein>
<dbReference type="EMBL" id="GGEC01004464">
    <property type="protein sequence ID" value="MBW84947.1"/>
    <property type="molecule type" value="Transcribed_RNA"/>
</dbReference>
<organism evidence="1">
    <name type="scientific">Rhizophora mucronata</name>
    <name type="common">Asiatic mangrove</name>
    <dbReference type="NCBI Taxonomy" id="61149"/>
    <lineage>
        <taxon>Eukaryota</taxon>
        <taxon>Viridiplantae</taxon>
        <taxon>Streptophyta</taxon>
        <taxon>Embryophyta</taxon>
        <taxon>Tracheophyta</taxon>
        <taxon>Spermatophyta</taxon>
        <taxon>Magnoliopsida</taxon>
        <taxon>eudicotyledons</taxon>
        <taxon>Gunneridae</taxon>
        <taxon>Pentapetalae</taxon>
        <taxon>rosids</taxon>
        <taxon>fabids</taxon>
        <taxon>Malpighiales</taxon>
        <taxon>Rhizophoraceae</taxon>
        <taxon>Rhizophora</taxon>
    </lineage>
</organism>
<accession>A0A2P2IUU3</accession>
<name>A0A2P2IUU3_RHIMU</name>